<name>A0A7Y4P536_9BURK</name>
<evidence type="ECO:0000313" key="13">
    <source>
        <dbReference type="EMBL" id="NOL50131.1"/>
    </source>
</evidence>
<evidence type="ECO:0000256" key="3">
    <source>
        <dbReference type="ARBA" id="ARBA00005848"/>
    </source>
</evidence>
<keyword evidence="10" id="KW-0998">Cell outer membrane</keyword>
<evidence type="ECO:0000256" key="2">
    <source>
        <dbReference type="ARBA" id="ARBA00004442"/>
    </source>
</evidence>
<dbReference type="InterPro" id="IPR005594">
    <property type="entry name" value="YadA_C"/>
</dbReference>
<dbReference type="InterPro" id="IPR011049">
    <property type="entry name" value="Serralysin-like_metalloprot_C"/>
</dbReference>
<keyword evidence="11" id="KW-0175">Coiled coil</keyword>
<evidence type="ECO:0000256" key="7">
    <source>
        <dbReference type="ARBA" id="ARBA00022729"/>
    </source>
</evidence>
<sequence length="590" mass="62548">MANATSITDADWNSKTTAEKFAYALDNYKDLNDNQRKWVQEKAQTILRPSISNSDRNLNKTNIFVKEYPGNTTSFKIGPLQPNVVLGPASAGSDSAFAIGEYAQAVGNYSIALGYEPYAFSKASIALGYEAYALPIINPSTQNVAGSPDSISDNGLALGNLSVVTGRSIGIGGGATSLGYGGLAIGALSVITAPGMEKYSPGYAQITQNGDVWLDYLESKGLPRNHNGTGLTPDQQSTWNEIDNDIREKYKDYLSYINYDALADSSDIRVDAIMSALRYQYVMEIKNKQPSYGTALGTEAITNVTTGVALGAYSVADRGGFDQDKPAPYSNVNLKDQTMGAVSIGGQSFVYERDEYGSITNVTRGPQKLRQLINLADGTEATDAVNLRQLKAAIDGVRNTGGGGDGSAVVVTQGDSNVIVKGDDSTANNGQTVHTYFIKLAPKLTADSFSVNNGPSMTTEGINANNQRISNVAPGRAGTTDAVNMQQLSALQSNVNTLQSNVNRIEHSVRKIRKEMRSIGANSTAIASLPQVMHAGKSQIAMATGVYRDASSVAIGWSHANEKGNTVFKLNGAISSNGDATAGVGFGYEY</sequence>
<protein>
    <recommendedName>
        <fullName evidence="12">DOMON domain-containing protein</fullName>
    </recommendedName>
</protein>
<feature type="domain" description="DOMON" evidence="12">
    <location>
        <begin position="551"/>
        <end position="590"/>
    </location>
</feature>
<evidence type="ECO:0000256" key="6">
    <source>
        <dbReference type="ARBA" id="ARBA00022692"/>
    </source>
</evidence>
<evidence type="ECO:0000256" key="5">
    <source>
        <dbReference type="ARBA" id="ARBA00022452"/>
    </source>
</evidence>
<keyword evidence="6" id="KW-0812">Transmembrane</keyword>
<keyword evidence="14" id="KW-1185">Reference proteome</keyword>
<dbReference type="PROSITE" id="PS50836">
    <property type="entry name" value="DOMON"/>
    <property type="match status" value="1"/>
</dbReference>
<dbReference type="InterPro" id="IPR045584">
    <property type="entry name" value="Pilin-like"/>
</dbReference>
<evidence type="ECO:0000256" key="1">
    <source>
        <dbReference type="ARBA" id="ARBA00004241"/>
    </source>
</evidence>
<evidence type="ECO:0000256" key="8">
    <source>
        <dbReference type="ARBA" id="ARBA00022927"/>
    </source>
</evidence>
<dbReference type="SUPFAM" id="SSF101967">
    <property type="entry name" value="Adhesin YadA, collagen-binding domain"/>
    <property type="match status" value="2"/>
</dbReference>
<comment type="caution">
    <text evidence="13">The sequence shown here is derived from an EMBL/GenBank/DDBJ whole genome shotgun (WGS) entry which is preliminary data.</text>
</comment>
<keyword evidence="9" id="KW-0472">Membrane</keyword>
<dbReference type="EMBL" id="JABGBO010000008">
    <property type="protein sequence ID" value="NOL50131.1"/>
    <property type="molecule type" value="Genomic_DNA"/>
</dbReference>
<dbReference type="SUPFAM" id="SSF54523">
    <property type="entry name" value="Pili subunits"/>
    <property type="match status" value="1"/>
</dbReference>
<feature type="coiled-coil region" evidence="11">
    <location>
        <begin position="488"/>
        <end position="515"/>
    </location>
</feature>
<dbReference type="Gene3D" id="3.30.1300.30">
    <property type="entry name" value="GSPII I/J protein-like"/>
    <property type="match status" value="1"/>
</dbReference>
<organism evidence="13 14">
    <name type="scientific">Pelistega europaea</name>
    <dbReference type="NCBI Taxonomy" id="106147"/>
    <lineage>
        <taxon>Bacteria</taxon>
        <taxon>Pseudomonadati</taxon>
        <taxon>Pseudomonadota</taxon>
        <taxon>Betaproteobacteria</taxon>
        <taxon>Burkholderiales</taxon>
        <taxon>Alcaligenaceae</taxon>
        <taxon>Pelistega</taxon>
    </lineage>
</organism>
<dbReference type="Pfam" id="PF03895">
    <property type="entry name" value="YadA_anchor"/>
    <property type="match status" value="1"/>
</dbReference>
<evidence type="ECO:0000256" key="11">
    <source>
        <dbReference type="SAM" id="Coils"/>
    </source>
</evidence>
<dbReference type="Proteomes" id="UP000541421">
    <property type="component" value="Unassembled WGS sequence"/>
</dbReference>
<dbReference type="Gene3D" id="2.150.10.10">
    <property type="entry name" value="Serralysin-like metalloprotease, C-terminal"/>
    <property type="match status" value="3"/>
</dbReference>
<comment type="similarity">
    <text evidence="3">Belongs to the autotransporter-2 (AT-2) (TC 1.B.40) family.</text>
</comment>
<evidence type="ECO:0000256" key="9">
    <source>
        <dbReference type="ARBA" id="ARBA00023136"/>
    </source>
</evidence>
<dbReference type="GO" id="GO:0009986">
    <property type="term" value="C:cell surface"/>
    <property type="evidence" value="ECO:0007669"/>
    <property type="project" value="UniProtKB-SubCell"/>
</dbReference>
<gene>
    <name evidence="13" type="ORF">HKX40_08285</name>
</gene>
<dbReference type="InterPro" id="IPR008635">
    <property type="entry name" value="Coiled_stalk_dom"/>
</dbReference>
<keyword evidence="8" id="KW-0653">Protein transport</keyword>
<dbReference type="InterPro" id="IPR005018">
    <property type="entry name" value="DOMON_domain"/>
</dbReference>
<evidence type="ECO:0000256" key="10">
    <source>
        <dbReference type="ARBA" id="ARBA00023237"/>
    </source>
</evidence>
<reference evidence="13 14" key="1">
    <citation type="submission" date="2020-05" db="EMBL/GenBank/DDBJ databases">
        <authorList>
            <person name="Niu N."/>
        </authorList>
    </citation>
    <scope>NUCLEOTIDE SEQUENCE [LARGE SCALE GENOMIC DNA]</scope>
    <source>
        <strain evidence="13 14">LMG10982</strain>
    </source>
</reference>
<keyword evidence="5" id="KW-1134">Transmembrane beta strand</keyword>
<dbReference type="AlphaFoldDB" id="A0A7Y4P536"/>
<dbReference type="GO" id="GO:0015031">
    <property type="term" value="P:protein transport"/>
    <property type="evidence" value="ECO:0007669"/>
    <property type="project" value="UniProtKB-KW"/>
</dbReference>
<keyword evidence="7" id="KW-0732">Signal</keyword>
<evidence type="ECO:0000313" key="14">
    <source>
        <dbReference type="Proteomes" id="UP000541421"/>
    </source>
</evidence>
<proteinExistence type="inferred from homology"/>
<dbReference type="Pfam" id="PF05662">
    <property type="entry name" value="YadA_stalk"/>
    <property type="match status" value="2"/>
</dbReference>
<keyword evidence="4" id="KW-0813">Transport</keyword>
<evidence type="ECO:0000259" key="12">
    <source>
        <dbReference type="PROSITE" id="PS50836"/>
    </source>
</evidence>
<comment type="subcellular location">
    <subcellularLocation>
        <location evidence="2">Cell outer membrane</location>
    </subcellularLocation>
    <subcellularLocation>
        <location evidence="1">Cell surface</location>
    </subcellularLocation>
</comment>
<accession>A0A7Y4P536</accession>
<evidence type="ECO:0000256" key="4">
    <source>
        <dbReference type="ARBA" id="ARBA00022448"/>
    </source>
</evidence>
<dbReference type="GO" id="GO:0009279">
    <property type="term" value="C:cell outer membrane"/>
    <property type="evidence" value="ECO:0007669"/>
    <property type="project" value="UniProtKB-SubCell"/>
</dbReference>